<dbReference type="AlphaFoldDB" id="A0AAE0MN04"/>
<evidence type="ECO:0000256" key="2">
    <source>
        <dbReference type="ARBA" id="ARBA00022692"/>
    </source>
</evidence>
<dbReference type="PANTHER" id="PTHR33048">
    <property type="entry name" value="PTH11-LIKE INTEGRAL MEMBRANE PROTEIN (AFU_ORTHOLOGUE AFUA_5G11245)"/>
    <property type="match status" value="1"/>
</dbReference>
<reference evidence="9" key="1">
    <citation type="journal article" date="2023" name="Mol. Phylogenet. Evol.">
        <title>Genome-scale phylogeny and comparative genomics of the fungal order Sordariales.</title>
        <authorList>
            <person name="Hensen N."/>
            <person name="Bonometti L."/>
            <person name="Westerberg I."/>
            <person name="Brannstrom I.O."/>
            <person name="Guillou S."/>
            <person name="Cros-Aarteil S."/>
            <person name="Calhoun S."/>
            <person name="Haridas S."/>
            <person name="Kuo A."/>
            <person name="Mondo S."/>
            <person name="Pangilinan J."/>
            <person name="Riley R."/>
            <person name="LaButti K."/>
            <person name="Andreopoulos B."/>
            <person name="Lipzen A."/>
            <person name="Chen C."/>
            <person name="Yan M."/>
            <person name="Daum C."/>
            <person name="Ng V."/>
            <person name="Clum A."/>
            <person name="Steindorff A."/>
            <person name="Ohm R.A."/>
            <person name="Martin F."/>
            <person name="Silar P."/>
            <person name="Natvig D.O."/>
            <person name="Lalanne C."/>
            <person name="Gautier V."/>
            <person name="Ament-Velasquez S.L."/>
            <person name="Kruys A."/>
            <person name="Hutchinson M.I."/>
            <person name="Powell A.J."/>
            <person name="Barry K."/>
            <person name="Miller A.N."/>
            <person name="Grigoriev I.V."/>
            <person name="Debuchy R."/>
            <person name="Gladieux P."/>
            <person name="Hiltunen Thoren M."/>
            <person name="Johannesson H."/>
        </authorList>
    </citation>
    <scope>NUCLEOTIDE SEQUENCE</scope>
    <source>
        <strain evidence="9">CBS 560.94</strain>
    </source>
</reference>
<keyword evidence="2 7" id="KW-0812">Transmembrane</keyword>
<feature type="transmembrane region" description="Helical" evidence="7">
    <location>
        <begin position="51"/>
        <end position="74"/>
    </location>
</feature>
<feature type="transmembrane region" description="Helical" evidence="7">
    <location>
        <begin position="111"/>
        <end position="133"/>
    </location>
</feature>
<dbReference type="Pfam" id="PF20684">
    <property type="entry name" value="Fung_rhodopsin"/>
    <property type="match status" value="1"/>
</dbReference>
<accession>A0AAE0MN04</accession>
<keyword evidence="3 7" id="KW-1133">Transmembrane helix</keyword>
<protein>
    <recommendedName>
        <fullName evidence="8">Rhodopsin domain-containing protein</fullName>
    </recommendedName>
</protein>
<feature type="compositionally biased region" description="Polar residues" evidence="6">
    <location>
        <begin position="369"/>
        <end position="379"/>
    </location>
</feature>
<evidence type="ECO:0000256" key="6">
    <source>
        <dbReference type="SAM" id="MobiDB-lite"/>
    </source>
</evidence>
<dbReference type="InterPro" id="IPR052337">
    <property type="entry name" value="SAT4-like"/>
</dbReference>
<feature type="domain" description="Rhodopsin" evidence="8">
    <location>
        <begin position="36"/>
        <end position="287"/>
    </location>
</feature>
<evidence type="ECO:0000256" key="1">
    <source>
        <dbReference type="ARBA" id="ARBA00004141"/>
    </source>
</evidence>
<sequence>MDIISRTPDEVKAEAARFVREAWGLQFAAYIVVILRYFSRIRQLGWRKLALDDFFMFAALLIYTAETTAAYFLVTTFHGLANNAMTDTQRALLSPQSEEYRLRILGSKTHVAGLLLYTTLLWLLKACWSVYYARLTVGVHNMRNWIIGAYIIMPASYMACVCVAVFKCVPFEKQWQIYPDPGNNCMPAVSLLQTVFVMVMNTVTDFYLLAIPLPMVWKSNLTWRKKFFLLLMFSGGFVEMAFGILRCVSILTLGNTDPAQSGYWSVRESFVSFVLTNMPMVYPLVKRFLEKSIISLSGGTSGNHQGGVSGQHGYPLGSNPGSHLGKGEPRSRVVISKGSRHPLTLPNDTIWGSEENIVSSDDGKAVGGSRSSTASSRDIATTGVMPQGSGVGHKTTTSVERRSGLIEPQTSGGSGKKGKQNGIIVTHEITVTGEDRQDASTARRW</sequence>
<gene>
    <name evidence="9" type="ORF">B0H65DRAFT_512373</name>
</gene>
<dbReference type="PANTHER" id="PTHR33048:SF2">
    <property type="entry name" value="SRPK"/>
    <property type="match status" value="1"/>
</dbReference>
<comment type="subcellular location">
    <subcellularLocation>
        <location evidence="1">Membrane</location>
        <topology evidence="1">Multi-pass membrane protein</topology>
    </subcellularLocation>
</comment>
<evidence type="ECO:0000256" key="5">
    <source>
        <dbReference type="ARBA" id="ARBA00038359"/>
    </source>
</evidence>
<comment type="similarity">
    <text evidence="5">Belongs to the SAT4 family.</text>
</comment>
<dbReference type="EMBL" id="JAUEPP010000008">
    <property type="protein sequence ID" value="KAK3338566.1"/>
    <property type="molecule type" value="Genomic_DNA"/>
</dbReference>
<feature type="region of interest" description="Disordered" evidence="6">
    <location>
        <begin position="304"/>
        <end position="422"/>
    </location>
</feature>
<dbReference type="GeneID" id="87865720"/>
<evidence type="ECO:0000256" key="7">
    <source>
        <dbReference type="SAM" id="Phobius"/>
    </source>
</evidence>
<keyword evidence="10" id="KW-1185">Reference proteome</keyword>
<evidence type="ECO:0000259" key="8">
    <source>
        <dbReference type="Pfam" id="PF20684"/>
    </source>
</evidence>
<dbReference type="GO" id="GO:0016020">
    <property type="term" value="C:membrane"/>
    <property type="evidence" value="ECO:0007669"/>
    <property type="project" value="UniProtKB-SubCell"/>
</dbReference>
<evidence type="ECO:0000256" key="3">
    <source>
        <dbReference type="ARBA" id="ARBA00022989"/>
    </source>
</evidence>
<reference evidence="9" key="2">
    <citation type="submission" date="2023-06" db="EMBL/GenBank/DDBJ databases">
        <authorList>
            <consortium name="Lawrence Berkeley National Laboratory"/>
            <person name="Haridas S."/>
            <person name="Hensen N."/>
            <person name="Bonometti L."/>
            <person name="Westerberg I."/>
            <person name="Brannstrom I.O."/>
            <person name="Guillou S."/>
            <person name="Cros-Aarteil S."/>
            <person name="Calhoun S."/>
            <person name="Kuo A."/>
            <person name="Mondo S."/>
            <person name="Pangilinan J."/>
            <person name="Riley R."/>
            <person name="Labutti K."/>
            <person name="Andreopoulos B."/>
            <person name="Lipzen A."/>
            <person name="Chen C."/>
            <person name="Yanf M."/>
            <person name="Daum C."/>
            <person name="Ng V."/>
            <person name="Clum A."/>
            <person name="Steindorff A."/>
            <person name="Ohm R."/>
            <person name="Martin F."/>
            <person name="Silar P."/>
            <person name="Natvig D."/>
            <person name="Lalanne C."/>
            <person name="Gautier V."/>
            <person name="Ament-Velasquez S.L."/>
            <person name="Kruys A."/>
            <person name="Hutchinson M.I."/>
            <person name="Powell A.J."/>
            <person name="Barry K."/>
            <person name="Miller A.N."/>
            <person name="Grigoriev I.V."/>
            <person name="Debuchy R."/>
            <person name="Gladieux P."/>
            <person name="Thoren M.H."/>
            <person name="Johannesson H."/>
        </authorList>
    </citation>
    <scope>NUCLEOTIDE SEQUENCE</scope>
    <source>
        <strain evidence="9">CBS 560.94</strain>
    </source>
</reference>
<name>A0AAE0MN04_9PEZI</name>
<feature type="transmembrane region" description="Helical" evidence="7">
    <location>
        <begin position="186"/>
        <end position="208"/>
    </location>
</feature>
<dbReference type="InterPro" id="IPR049326">
    <property type="entry name" value="Rhodopsin_dom_fungi"/>
</dbReference>
<feature type="transmembrane region" description="Helical" evidence="7">
    <location>
        <begin position="145"/>
        <end position="166"/>
    </location>
</feature>
<evidence type="ECO:0000256" key="4">
    <source>
        <dbReference type="ARBA" id="ARBA00023136"/>
    </source>
</evidence>
<evidence type="ECO:0000313" key="10">
    <source>
        <dbReference type="Proteomes" id="UP001278500"/>
    </source>
</evidence>
<proteinExistence type="inferred from homology"/>
<comment type="caution">
    <text evidence="9">The sequence shown here is derived from an EMBL/GenBank/DDBJ whole genome shotgun (WGS) entry which is preliminary data.</text>
</comment>
<dbReference type="RefSeq" id="XP_062678017.1">
    <property type="nucleotide sequence ID" value="XM_062828566.1"/>
</dbReference>
<dbReference type="Proteomes" id="UP001278500">
    <property type="component" value="Unassembled WGS sequence"/>
</dbReference>
<organism evidence="9 10">
    <name type="scientific">Neurospora tetraspora</name>
    <dbReference type="NCBI Taxonomy" id="94610"/>
    <lineage>
        <taxon>Eukaryota</taxon>
        <taxon>Fungi</taxon>
        <taxon>Dikarya</taxon>
        <taxon>Ascomycota</taxon>
        <taxon>Pezizomycotina</taxon>
        <taxon>Sordariomycetes</taxon>
        <taxon>Sordariomycetidae</taxon>
        <taxon>Sordariales</taxon>
        <taxon>Sordariaceae</taxon>
        <taxon>Neurospora</taxon>
    </lineage>
</organism>
<evidence type="ECO:0000313" key="9">
    <source>
        <dbReference type="EMBL" id="KAK3338566.1"/>
    </source>
</evidence>
<feature type="transmembrane region" description="Helical" evidence="7">
    <location>
        <begin position="22"/>
        <end position="39"/>
    </location>
</feature>
<keyword evidence="4 7" id="KW-0472">Membrane</keyword>
<feature type="transmembrane region" description="Helical" evidence="7">
    <location>
        <begin position="228"/>
        <end position="252"/>
    </location>
</feature>